<organism evidence="1 2">
    <name type="scientific">Arthrobacter cryoconiti</name>
    <dbReference type="NCBI Taxonomy" id="748907"/>
    <lineage>
        <taxon>Bacteria</taxon>
        <taxon>Bacillati</taxon>
        <taxon>Actinomycetota</taxon>
        <taxon>Actinomycetes</taxon>
        <taxon>Micrococcales</taxon>
        <taxon>Micrococcaceae</taxon>
        <taxon>Arthrobacter</taxon>
    </lineage>
</organism>
<accession>A0ABV8QXX3</accession>
<proteinExistence type="predicted"/>
<dbReference type="RefSeq" id="WP_230067765.1">
    <property type="nucleotide sequence ID" value="NZ_BAABLL010000001.1"/>
</dbReference>
<protein>
    <submittedName>
        <fullName evidence="1">Uncharacterized protein</fullName>
    </submittedName>
</protein>
<keyword evidence="2" id="KW-1185">Reference proteome</keyword>
<dbReference type="EMBL" id="JBHSCQ010000004">
    <property type="protein sequence ID" value="MFC4264592.1"/>
    <property type="molecule type" value="Genomic_DNA"/>
</dbReference>
<evidence type="ECO:0000313" key="2">
    <source>
        <dbReference type="Proteomes" id="UP001595773"/>
    </source>
</evidence>
<reference evidence="2" key="1">
    <citation type="journal article" date="2019" name="Int. J. Syst. Evol. Microbiol.">
        <title>The Global Catalogue of Microorganisms (GCM) 10K type strain sequencing project: providing services to taxonomists for standard genome sequencing and annotation.</title>
        <authorList>
            <consortium name="The Broad Institute Genomics Platform"/>
            <consortium name="The Broad Institute Genome Sequencing Center for Infectious Disease"/>
            <person name="Wu L."/>
            <person name="Ma J."/>
        </authorList>
    </citation>
    <scope>NUCLEOTIDE SEQUENCE [LARGE SCALE GENOMIC DNA]</scope>
    <source>
        <strain evidence="2">CGMCC 1.10698</strain>
    </source>
</reference>
<dbReference type="Proteomes" id="UP001595773">
    <property type="component" value="Unassembled WGS sequence"/>
</dbReference>
<name>A0ABV8QXX3_9MICC</name>
<comment type="caution">
    <text evidence="1">The sequence shown here is derived from an EMBL/GenBank/DDBJ whole genome shotgun (WGS) entry which is preliminary data.</text>
</comment>
<sequence>MRIIERFDVPGFAEREVKRRAAATIQANRTRIAEIAVRELSALAAHHAKKVGTAATVPTLT</sequence>
<gene>
    <name evidence="1" type="ORF">ACFOW9_03145</name>
</gene>
<evidence type="ECO:0000313" key="1">
    <source>
        <dbReference type="EMBL" id="MFC4264592.1"/>
    </source>
</evidence>